<keyword evidence="2" id="KW-1185">Reference proteome</keyword>
<proteinExistence type="predicted"/>
<organism evidence="1 2">
    <name type="scientific">Bos mutus</name>
    <name type="common">wild yak</name>
    <dbReference type="NCBI Taxonomy" id="72004"/>
    <lineage>
        <taxon>Eukaryota</taxon>
        <taxon>Metazoa</taxon>
        <taxon>Chordata</taxon>
        <taxon>Craniata</taxon>
        <taxon>Vertebrata</taxon>
        <taxon>Euteleostomi</taxon>
        <taxon>Mammalia</taxon>
        <taxon>Eutheria</taxon>
        <taxon>Laurasiatheria</taxon>
        <taxon>Artiodactyla</taxon>
        <taxon>Ruminantia</taxon>
        <taxon>Pecora</taxon>
        <taxon>Bovidae</taxon>
        <taxon>Bovinae</taxon>
        <taxon>Bos</taxon>
    </lineage>
</organism>
<dbReference type="EMBL" id="VBQZ03000051">
    <property type="protein sequence ID" value="MXQ89031.1"/>
    <property type="molecule type" value="Genomic_DNA"/>
</dbReference>
<name>A0A6B0RJA3_9CETA</name>
<sequence>MSVCCRRHCFTALAEKTCVWILDWTYHPIPISNREKKKPIMTWEHPEAETTNTDKHTHPNHKQDLHFSIRKLKPMFVSCTFSIEMEEAKAADERDLASCRR</sequence>
<dbReference type="Proteomes" id="UP000322234">
    <property type="component" value="Unassembled WGS sequence"/>
</dbReference>
<gene>
    <name evidence="1" type="ORF">E5288_WYG019971</name>
</gene>
<comment type="caution">
    <text evidence="1">The sequence shown here is derived from an EMBL/GenBank/DDBJ whole genome shotgun (WGS) entry which is preliminary data.</text>
</comment>
<accession>A0A6B0RJA3</accession>
<evidence type="ECO:0000313" key="1">
    <source>
        <dbReference type="EMBL" id="MXQ89031.1"/>
    </source>
</evidence>
<protein>
    <submittedName>
        <fullName evidence="1">Uncharacterized protein</fullName>
    </submittedName>
</protein>
<reference evidence="1" key="1">
    <citation type="submission" date="2019-10" db="EMBL/GenBank/DDBJ databases">
        <title>The sequence and de novo assembly of the wild yak genome.</title>
        <authorList>
            <person name="Liu Y."/>
        </authorList>
    </citation>
    <scope>NUCLEOTIDE SEQUENCE [LARGE SCALE GENOMIC DNA]</scope>
    <source>
        <strain evidence="1">WY2019</strain>
    </source>
</reference>
<evidence type="ECO:0000313" key="2">
    <source>
        <dbReference type="Proteomes" id="UP000322234"/>
    </source>
</evidence>
<dbReference type="AlphaFoldDB" id="A0A6B0RJA3"/>